<dbReference type="EMBL" id="JBHRSV010000031">
    <property type="protein sequence ID" value="MFC2927416.1"/>
    <property type="molecule type" value="Genomic_DNA"/>
</dbReference>
<evidence type="ECO:0000256" key="1">
    <source>
        <dbReference type="ARBA" id="ARBA00004496"/>
    </source>
</evidence>
<keyword evidence="10 14" id="KW-0408">Iron</keyword>
<feature type="domain" description="Radical SAM core" evidence="15">
    <location>
        <begin position="42"/>
        <end position="276"/>
    </location>
</feature>
<dbReference type="Pfam" id="PF04055">
    <property type="entry name" value="Radical_SAM"/>
    <property type="match status" value="1"/>
</dbReference>
<evidence type="ECO:0000259" key="15">
    <source>
        <dbReference type="PROSITE" id="PS51918"/>
    </source>
</evidence>
<organism evidence="16 17">
    <name type="scientific">Hyphobacterium vulgare</name>
    <dbReference type="NCBI Taxonomy" id="1736751"/>
    <lineage>
        <taxon>Bacteria</taxon>
        <taxon>Pseudomonadati</taxon>
        <taxon>Pseudomonadota</taxon>
        <taxon>Alphaproteobacteria</taxon>
        <taxon>Maricaulales</taxon>
        <taxon>Maricaulaceae</taxon>
        <taxon>Hyphobacterium</taxon>
    </lineage>
</organism>
<evidence type="ECO:0000256" key="3">
    <source>
        <dbReference type="ARBA" id="ARBA00005493"/>
    </source>
</evidence>
<dbReference type="NCBIfam" id="TIGR00538">
    <property type="entry name" value="hemN"/>
    <property type="match status" value="1"/>
</dbReference>
<evidence type="ECO:0000256" key="13">
    <source>
        <dbReference type="ARBA" id="ARBA00048321"/>
    </source>
</evidence>
<dbReference type="InterPro" id="IPR058240">
    <property type="entry name" value="rSAM_sf"/>
</dbReference>
<keyword evidence="7 14" id="KW-0949">S-adenosyl-L-methionine</keyword>
<comment type="subunit">
    <text evidence="4">Monomer.</text>
</comment>
<dbReference type="PANTHER" id="PTHR13932:SF6">
    <property type="entry name" value="OXYGEN-INDEPENDENT COPROPORPHYRINOGEN III OXIDASE"/>
    <property type="match status" value="1"/>
</dbReference>
<dbReference type="InterPro" id="IPR006638">
    <property type="entry name" value="Elp3/MiaA/NifB-like_rSAM"/>
</dbReference>
<evidence type="ECO:0000256" key="12">
    <source>
        <dbReference type="ARBA" id="ARBA00023244"/>
    </source>
</evidence>
<comment type="similarity">
    <text evidence="3 14">Belongs to the anaerobic coproporphyrinogen-III oxidase family.</text>
</comment>
<dbReference type="GO" id="GO:0051989">
    <property type="term" value="F:coproporphyrinogen dehydrogenase activity"/>
    <property type="evidence" value="ECO:0007669"/>
    <property type="project" value="UniProtKB-EC"/>
</dbReference>
<evidence type="ECO:0000256" key="4">
    <source>
        <dbReference type="ARBA" id="ARBA00011245"/>
    </source>
</evidence>
<keyword evidence="6 14" id="KW-0963">Cytoplasm</keyword>
<protein>
    <recommendedName>
        <fullName evidence="14">Coproporphyrinogen-III oxidase</fullName>
        <ecNumber evidence="14">1.3.98.3</ecNumber>
    </recommendedName>
</protein>
<dbReference type="PANTHER" id="PTHR13932">
    <property type="entry name" value="COPROPORPHYRINIGEN III OXIDASE"/>
    <property type="match status" value="1"/>
</dbReference>
<reference evidence="17" key="1">
    <citation type="journal article" date="2019" name="Int. J. Syst. Evol. Microbiol.">
        <title>The Global Catalogue of Microorganisms (GCM) 10K type strain sequencing project: providing services to taxonomists for standard genome sequencing and annotation.</title>
        <authorList>
            <consortium name="The Broad Institute Genomics Platform"/>
            <consortium name="The Broad Institute Genome Sequencing Center for Infectious Disease"/>
            <person name="Wu L."/>
            <person name="Ma J."/>
        </authorList>
    </citation>
    <scope>NUCLEOTIDE SEQUENCE [LARGE SCALE GENOMIC DNA]</scope>
    <source>
        <strain evidence="17">KCTC 52487</strain>
    </source>
</reference>
<evidence type="ECO:0000256" key="5">
    <source>
        <dbReference type="ARBA" id="ARBA00022485"/>
    </source>
</evidence>
<evidence type="ECO:0000313" key="17">
    <source>
        <dbReference type="Proteomes" id="UP001595379"/>
    </source>
</evidence>
<comment type="caution">
    <text evidence="16">The sequence shown here is derived from an EMBL/GenBank/DDBJ whole genome shotgun (WGS) entry which is preliminary data.</text>
</comment>
<keyword evidence="12 14" id="KW-0627">Porphyrin biosynthesis</keyword>
<dbReference type="Gene3D" id="1.10.10.920">
    <property type="match status" value="1"/>
</dbReference>
<dbReference type="CDD" id="cd01335">
    <property type="entry name" value="Radical_SAM"/>
    <property type="match status" value="1"/>
</dbReference>
<dbReference type="InterPro" id="IPR034505">
    <property type="entry name" value="Coproporphyrinogen-III_oxidase"/>
</dbReference>
<proteinExistence type="inferred from homology"/>
<gene>
    <name evidence="16" type="primary">hemN</name>
    <name evidence="16" type="ORF">ACFOOR_15015</name>
</gene>
<dbReference type="Proteomes" id="UP001595379">
    <property type="component" value="Unassembled WGS sequence"/>
</dbReference>
<dbReference type="InterPro" id="IPR007197">
    <property type="entry name" value="rSAM"/>
</dbReference>
<keyword evidence="17" id="KW-1185">Reference proteome</keyword>
<sequence>MTDLVLLKYAARNTPRYTSYPTAPHFHAGVNGETYARWLGELASEQRGSLYFHLPYCRVLCRYCGCHTRASLKDGPIERYLDRLEMEIDTTAALVPHRLKVDHLHWGGGSPTLVPADRMRRIMALVRDRFDIQPGAEIAIEVDPRTLDDARAAALGETGFNRASIGVQTFDPDVQRAINRMQSFEVTKACADRLRGNGVNAINVDLVYGLPKQSLESCLETVDRVLELDPDRLSVFGYAHVPHMKKHMRLIETGDLPGTEARIAQAQAIAGRLVAAGYVTIGFDHYARPGDPLAEHQRTGQLHRNFQGYTTDAADVLMGFGASAIGRLPQGHIQNTADIAAWEKAVAAGDLPVARGCAYEGDDLFRSEIIERLMCDLEADIGSLARKHGQPVPNPDLSELEADGIVSRDGDRIVIDPDYRTLARIVAAAFDTRLMTGNAKHSLSV</sequence>
<evidence type="ECO:0000256" key="8">
    <source>
        <dbReference type="ARBA" id="ARBA00022723"/>
    </source>
</evidence>
<dbReference type="EC" id="1.3.98.3" evidence="14"/>
<dbReference type="SFLD" id="SFLDG01065">
    <property type="entry name" value="anaerobic_coproporphyrinogen-I"/>
    <property type="match status" value="1"/>
</dbReference>
<evidence type="ECO:0000256" key="11">
    <source>
        <dbReference type="ARBA" id="ARBA00023014"/>
    </source>
</evidence>
<keyword evidence="9 14" id="KW-0560">Oxidoreductase</keyword>
<comment type="cofactor">
    <cofactor evidence="14">
        <name>[4Fe-4S] cluster</name>
        <dbReference type="ChEBI" id="CHEBI:49883"/>
    </cofactor>
    <text evidence="14">Binds 1 [4Fe-4S] cluster. The cluster is coordinated with 3 cysteines and an exchangeable S-adenosyl-L-methionine.</text>
</comment>
<evidence type="ECO:0000313" key="16">
    <source>
        <dbReference type="EMBL" id="MFC2927416.1"/>
    </source>
</evidence>
<evidence type="ECO:0000256" key="9">
    <source>
        <dbReference type="ARBA" id="ARBA00023002"/>
    </source>
</evidence>
<evidence type="ECO:0000256" key="7">
    <source>
        <dbReference type="ARBA" id="ARBA00022691"/>
    </source>
</evidence>
<name>A0ABV7A133_9PROT</name>
<comment type="catalytic activity">
    <reaction evidence="13 14">
        <text>coproporphyrinogen III + 2 S-adenosyl-L-methionine = protoporphyrinogen IX + 2 5'-deoxyadenosine + 2 L-methionine + 2 CO2</text>
        <dbReference type="Rhea" id="RHEA:15425"/>
        <dbReference type="ChEBI" id="CHEBI:16526"/>
        <dbReference type="ChEBI" id="CHEBI:17319"/>
        <dbReference type="ChEBI" id="CHEBI:57307"/>
        <dbReference type="ChEBI" id="CHEBI:57309"/>
        <dbReference type="ChEBI" id="CHEBI:57844"/>
        <dbReference type="ChEBI" id="CHEBI:59789"/>
        <dbReference type="EC" id="1.3.98.3"/>
    </reaction>
</comment>
<evidence type="ECO:0000256" key="14">
    <source>
        <dbReference type="PIRNR" id="PIRNR000167"/>
    </source>
</evidence>
<evidence type="ECO:0000256" key="6">
    <source>
        <dbReference type="ARBA" id="ARBA00022490"/>
    </source>
</evidence>
<dbReference type="SFLD" id="SFLDS00029">
    <property type="entry name" value="Radical_SAM"/>
    <property type="match status" value="1"/>
</dbReference>
<keyword evidence="8 14" id="KW-0479">Metal-binding</keyword>
<evidence type="ECO:0000256" key="10">
    <source>
        <dbReference type="ARBA" id="ARBA00023004"/>
    </source>
</evidence>
<dbReference type="Gene3D" id="3.20.20.70">
    <property type="entry name" value="Aldolase class I"/>
    <property type="match status" value="1"/>
</dbReference>
<dbReference type="InterPro" id="IPR004558">
    <property type="entry name" value="Coprogen_oxidase_HemN"/>
</dbReference>
<comment type="subcellular location">
    <subcellularLocation>
        <location evidence="1 14">Cytoplasm</location>
    </subcellularLocation>
</comment>
<accession>A0ABV7A133</accession>
<dbReference type="SUPFAM" id="SSF102114">
    <property type="entry name" value="Radical SAM enzymes"/>
    <property type="match status" value="1"/>
</dbReference>
<dbReference type="SMART" id="SM00729">
    <property type="entry name" value="Elp3"/>
    <property type="match status" value="1"/>
</dbReference>
<dbReference type="PIRSF" id="PIRSF000167">
    <property type="entry name" value="HemN"/>
    <property type="match status" value="1"/>
</dbReference>
<evidence type="ECO:0000256" key="2">
    <source>
        <dbReference type="ARBA" id="ARBA00004785"/>
    </source>
</evidence>
<dbReference type="InterPro" id="IPR013785">
    <property type="entry name" value="Aldolase_TIM"/>
</dbReference>
<dbReference type="PROSITE" id="PS51918">
    <property type="entry name" value="RADICAL_SAM"/>
    <property type="match status" value="1"/>
</dbReference>
<dbReference type="RefSeq" id="WP_343165259.1">
    <property type="nucleotide sequence ID" value="NZ_JBHRSV010000031.1"/>
</dbReference>
<comment type="pathway">
    <text evidence="2 14">Porphyrin-containing compound metabolism; protoporphyrin-IX biosynthesis; protoporphyrinogen-IX from coproporphyrinogen-III (AdoMet route): step 1/1.</text>
</comment>
<keyword evidence="11 14" id="KW-0411">Iron-sulfur</keyword>
<keyword evidence="5 14" id="KW-0004">4Fe-4S</keyword>